<dbReference type="Proteomes" id="UP000664771">
    <property type="component" value="Unassembled WGS sequence"/>
</dbReference>
<reference evidence="11 12" key="1">
    <citation type="submission" date="2021-03" db="EMBL/GenBank/DDBJ databases">
        <title>The complete genome sequence of Acetobacter sacchari TBRC 11175.</title>
        <authorList>
            <person name="Charoenyingcharoen P."/>
            <person name="Yukphan P."/>
        </authorList>
    </citation>
    <scope>NUCLEOTIDE SEQUENCE [LARGE SCALE GENOMIC DNA]</scope>
    <source>
        <strain evidence="11 12">TBRC 11175</strain>
    </source>
</reference>
<evidence type="ECO:0000256" key="5">
    <source>
        <dbReference type="ARBA" id="ARBA00022898"/>
    </source>
</evidence>
<comment type="similarity">
    <text evidence="3 8">Belongs to the GcvP family.</text>
</comment>
<dbReference type="EC" id="1.4.4.2" evidence="8"/>
<keyword evidence="12" id="KW-1185">Reference proteome</keyword>
<dbReference type="InterPro" id="IPR049315">
    <property type="entry name" value="GDC-P_N"/>
</dbReference>
<accession>A0ABS3LS20</accession>
<dbReference type="GO" id="GO:0004375">
    <property type="term" value="F:glycine dehydrogenase (decarboxylating) activity"/>
    <property type="evidence" value="ECO:0007669"/>
    <property type="project" value="UniProtKB-EC"/>
</dbReference>
<evidence type="ECO:0000259" key="9">
    <source>
        <dbReference type="Pfam" id="PF02347"/>
    </source>
</evidence>
<evidence type="ECO:0000313" key="12">
    <source>
        <dbReference type="Proteomes" id="UP000664771"/>
    </source>
</evidence>
<comment type="caution">
    <text evidence="11">The sequence shown here is derived from an EMBL/GenBank/DDBJ whole genome shotgun (WGS) entry which is preliminary data.</text>
</comment>
<dbReference type="InterPro" id="IPR020581">
    <property type="entry name" value="GDC_P"/>
</dbReference>
<dbReference type="SUPFAM" id="SSF53383">
    <property type="entry name" value="PLP-dependent transferases"/>
    <property type="match status" value="2"/>
</dbReference>
<keyword evidence="5 8" id="KW-0663">Pyridoxal phosphate</keyword>
<dbReference type="PANTHER" id="PTHR11773:SF1">
    <property type="entry name" value="GLYCINE DEHYDROGENASE (DECARBOXYLATING), MITOCHONDRIAL"/>
    <property type="match status" value="1"/>
</dbReference>
<feature type="domain" description="Glycine dehydrogenase C-terminal" evidence="10">
    <location>
        <begin position="807"/>
        <end position="928"/>
    </location>
</feature>
<feature type="modified residue" description="N6-(pyridoxal phosphate)lysine" evidence="8">
    <location>
        <position position="740"/>
    </location>
</feature>
<sequence>MRPPVLFVTTLPVASSAPLRFTSPHLTRIVIVTAQSPWSSLRPSADAFASRHIGPREAEITSMLEALGLGSEAALLDETIPASIRASAPMGIGAGWSEVAVLKRLREIADDNVVMTSLIGQGYYGTVLPGVIQRNILENPAWYTAYTPYQPEISQGRLEALLNYQTLITELTGLDVANASLLDEATAAAEAMTLARRVAKNRSAAFFVDADTHPQTIAVLRTRAEPIGIELVYGDPAVDLRADAVFGALFSYPGSSGAVRDPRAAIVALRDAGAVAVMAADPLALTVLASPGALGADIAVGSMQRFGVPMGFGGPHAAYMAVRDEYKRNMPGRLVGVSVDSGGRQALRLALQTREQHIRREKATSNICTAQVLLAVLASMYAVYHGAEGLIAIARRIAGLTAALADGLRALSLTVETDSVFDTITVTLAADEAERVHARAVAAGMNFRRVGAGRIGLSLDETSTPETVEAVWACFGGANDLLSKISVESGLSKGVPEALRRETPFMTQDVFNTHRSETEMLRYIRRLADKDLALDRTMIPLGSCTMKLNATVEMTPITWPGFSDIHPFAPAEQTKGYTALFADLENWLCAISGYDAVSLQPNSGAQGEYAGLLAIRGWHRSRGQTQRDVCLIPASAHGTNPASAQMVGMKVVVVKCDENGNVDIDDLKARIAQHANELAAIMITYPSTHGVFEEAVREICALVHDAGGQVYLDGANMNAQVGLAQPGRYGADVSHFNLHKTFCIPHGGGGPGMGPIGVGAHLAPFLPGRPEALGEAAVSAAPFGSASILPISWAYIRLMGDDGLARATTLAILNSNYIVSRLEGAYPILYRGSKGRVAHECIVDLRPLKDATGVTVDDIAKRLIDFGFHAPTVSFPVAGTFMIEPTESEGRRELDRFCDAMLAIRAEIALIEAGRMDVAASPLRHAPHTAADLGAAEWDRRYARAEGCFPPGVSPAVKYWPPIGRIDNVYGDRNLVCTCPDMTAYR</sequence>
<gene>
    <name evidence="8 11" type="primary">gcvP</name>
    <name evidence="11" type="ORF">J2D73_02655</name>
</gene>
<dbReference type="InterPro" id="IPR049316">
    <property type="entry name" value="GDC-P_C"/>
</dbReference>
<evidence type="ECO:0000256" key="6">
    <source>
        <dbReference type="ARBA" id="ARBA00023002"/>
    </source>
</evidence>
<comment type="subunit">
    <text evidence="4 8">The glycine cleavage system is composed of four proteins: P, T, L and H.</text>
</comment>
<evidence type="ECO:0000256" key="1">
    <source>
        <dbReference type="ARBA" id="ARBA00001933"/>
    </source>
</evidence>
<dbReference type="Gene3D" id="3.90.1150.10">
    <property type="entry name" value="Aspartate Aminotransferase, domain 1"/>
    <property type="match status" value="2"/>
</dbReference>
<evidence type="ECO:0000256" key="2">
    <source>
        <dbReference type="ARBA" id="ARBA00003788"/>
    </source>
</evidence>
<feature type="domain" description="Glycine cleavage system P-protein N-terminal" evidence="9">
    <location>
        <begin position="51"/>
        <end position="475"/>
    </location>
</feature>
<comment type="function">
    <text evidence="2 8">The glycine cleavage system catalyzes the degradation of glycine. The P protein binds the alpha-amino group of glycine through its pyridoxal phosphate cofactor; CO(2) is released and the remaining methylamine moiety is then transferred to the lipoamide cofactor of the H protein.</text>
</comment>
<dbReference type="EMBL" id="JAFVMF010000002">
    <property type="protein sequence ID" value="MBO1358698.1"/>
    <property type="molecule type" value="Genomic_DNA"/>
</dbReference>
<dbReference type="InterPro" id="IPR015422">
    <property type="entry name" value="PyrdxlP-dep_Trfase_small"/>
</dbReference>
<dbReference type="InterPro" id="IPR003437">
    <property type="entry name" value="GcvP"/>
</dbReference>
<dbReference type="InterPro" id="IPR015424">
    <property type="entry name" value="PyrdxlP-dep_Trfase"/>
</dbReference>
<dbReference type="Pfam" id="PF21478">
    <property type="entry name" value="GcvP2_C"/>
    <property type="match status" value="1"/>
</dbReference>
<comment type="cofactor">
    <cofactor evidence="1 8">
        <name>pyridoxal 5'-phosphate</name>
        <dbReference type="ChEBI" id="CHEBI:597326"/>
    </cofactor>
</comment>
<feature type="domain" description="Glycine cleavage system P-protein N-terminal" evidence="9">
    <location>
        <begin position="488"/>
        <end position="769"/>
    </location>
</feature>
<proteinExistence type="inferred from homology"/>
<dbReference type="NCBIfam" id="NF003346">
    <property type="entry name" value="PRK04366.1"/>
    <property type="match status" value="1"/>
</dbReference>
<dbReference type="HAMAP" id="MF_00711">
    <property type="entry name" value="GcvP"/>
    <property type="match status" value="1"/>
</dbReference>
<evidence type="ECO:0000256" key="3">
    <source>
        <dbReference type="ARBA" id="ARBA00010756"/>
    </source>
</evidence>
<keyword evidence="6 8" id="KW-0560">Oxidoreductase</keyword>
<dbReference type="PANTHER" id="PTHR11773">
    <property type="entry name" value="GLYCINE DEHYDROGENASE, DECARBOXYLATING"/>
    <property type="match status" value="1"/>
</dbReference>
<evidence type="ECO:0000256" key="8">
    <source>
        <dbReference type="HAMAP-Rule" id="MF_00711"/>
    </source>
</evidence>
<dbReference type="InterPro" id="IPR015421">
    <property type="entry name" value="PyrdxlP-dep_Trfase_major"/>
</dbReference>
<organism evidence="11 12">
    <name type="scientific">Acetobacter sacchari</name>
    <dbReference type="NCBI Taxonomy" id="2661687"/>
    <lineage>
        <taxon>Bacteria</taxon>
        <taxon>Pseudomonadati</taxon>
        <taxon>Pseudomonadota</taxon>
        <taxon>Alphaproteobacteria</taxon>
        <taxon>Acetobacterales</taxon>
        <taxon>Acetobacteraceae</taxon>
        <taxon>Acetobacter</taxon>
    </lineage>
</organism>
<evidence type="ECO:0000256" key="7">
    <source>
        <dbReference type="ARBA" id="ARBA00049026"/>
    </source>
</evidence>
<evidence type="ECO:0000256" key="4">
    <source>
        <dbReference type="ARBA" id="ARBA00011690"/>
    </source>
</evidence>
<evidence type="ECO:0000259" key="10">
    <source>
        <dbReference type="Pfam" id="PF21478"/>
    </source>
</evidence>
<name>A0ABS3LS20_9PROT</name>
<protein>
    <recommendedName>
        <fullName evidence="8">Glycine dehydrogenase (decarboxylating)</fullName>
        <ecNumber evidence="8">1.4.4.2</ecNumber>
    </recommendedName>
    <alternativeName>
        <fullName evidence="8">Glycine cleavage system P-protein</fullName>
    </alternativeName>
    <alternativeName>
        <fullName evidence="8">Glycine decarboxylase</fullName>
    </alternativeName>
    <alternativeName>
        <fullName evidence="8">Glycine dehydrogenase (aminomethyl-transferring)</fullName>
    </alternativeName>
</protein>
<dbReference type="Pfam" id="PF02347">
    <property type="entry name" value="GDC-P"/>
    <property type="match status" value="2"/>
</dbReference>
<evidence type="ECO:0000313" key="11">
    <source>
        <dbReference type="EMBL" id="MBO1358698.1"/>
    </source>
</evidence>
<comment type="catalytic activity">
    <reaction evidence="7 8">
        <text>N(6)-[(R)-lipoyl]-L-lysyl-[glycine-cleavage complex H protein] + glycine + H(+) = N(6)-[(R)-S(8)-aminomethyldihydrolipoyl]-L-lysyl-[glycine-cleavage complex H protein] + CO2</text>
        <dbReference type="Rhea" id="RHEA:24304"/>
        <dbReference type="Rhea" id="RHEA-COMP:10494"/>
        <dbReference type="Rhea" id="RHEA-COMP:10495"/>
        <dbReference type="ChEBI" id="CHEBI:15378"/>
        <dbReference type="ChEBI" id="CHEBI:16526"/>
        <dbReference type="ChEBI" id="CHEBI:57305"/>
        <dbReference type="ChEBI" id="CHEBI:83099"/>
        <dbReference type="ChEBI" id="CHEBI:83143"/>
        <dbReference type="EC" id="1.4.4.2"/>
    </reaction>
</comment>
<dbReference type="CDD" id="cd00613">
    <property type="entry name" value="GDC-P"/>
    <property type="match status" value="1"/>
</dbReference>
<dbReference type="NCBIfam" id="TIGR00461">
    <property type="entry name" value="gcvP"/>
    <property type="match status" value="1"/>
</dbReference>
<dbReference type="Gene3D" id="3.40.640.10">
    <property type="entry name" value="Type I PLP-dependent aspartate aminotransferase-like (Major domain)"/>
    <property type="match status" value="2"/>
</dbReference>